<dbReference type="InterPro" id="IPR039568">
    <property type="entry name" value="Peptidase_MA-like_dom"/>
</dbReference>
<reference evidence="6" key="2">
    <citation type="submission" date="2019-01" db="EMBL/GenBank/DDBJ databases">
        <title>Genome sequence of Desulfonema ishimotonii strain Tokyo 01.</title>
        <authorList>
            <person name="Fukui M."/>
        </authorList>
    </citation>
    <scope>NUCLEOTIDE SEQUENCE [LARGE SCALE GENOMIC DNA]</scope>
    <source>
        <strain evidence="6">Tokyo 01</strain>
    </source>
</reference>
<dbReference type="RefSeq" id="WP_124329704.1">
    <property type="nucleotide sequence ID" value="NZ_BEXT01000001.1"/>
</dbReference>
<keyword evidence="2" id="KW-0812">Transmembrane</keyword>
<keyword evidence="2" id="KW-0472">Membrane</keyword>
<name>A0A401FZY2_9BACT</name>
<keyword evidence="2" id="KW-1133">Transmembrane helix</keyword>
<dbReference type="AlphaFoldDB" id="A0A401FZY2"/>
<proteinExistence type="predicted"/>
<dbReference type="Proteomes" id="UP000288096">
    <property type="component" value="Unassembled WGS sequence"/>
</dbReference>
<dbReference type="EMBL" id="BEXT01000001">
    <property type="protein sequence ID" value="GBC62539.1"/>
    <property type="molecule type" value="Genomic_DNA"/>
</dbReference>
<keyword evidence="6" id="KW-1185">Reference proteome</keyword>
<feature type="signal peptide" evidence="3">
    <location>
        <begin position="1"/>
        <end position="32"/>
    </location>
</feature>
<dbReference type="Pfam" id="PF13485">
    <property type="entry name" value="Peptidase_MA_2"/>
    <property type="match status" value="1"/>
</dbReference>
<protein>
    <recommendedName>
        <fullName evidence="4">Peptidase MA-like domain-containing protein</fullName>
    </recommendedName>
</protein>
<evidence type="ECO:0000313" key="5">
    <source>
        <dbReference type="EMBL" id="GBC62539.1"/>
    </source>
</evidence>
<feature type="transmembrane region" description="Helical" evidence="2">
    <location>
        <begin position="268"/>
        <end position="293"/>
    </location>
</feature>
<feature type="compositionally biased region" description="Acidic residues" evidence="1">
    <location>
        <begin position="304"/>
        <end position="317"/>
    </location>
</feature>
<evidence type="ECO:0000256" key="2">
    <source>
        <dbReference type="SAM" id="Phobius"/>
    </source>
</evidence>
<feature type="domain" description="Peptidase MA-like" evidence="4">
    <location>
        <begin position="104"/>
        <end position="262"/>
    </location>
</feature>
<evidence type="ECO:0000259" key="4">
    <source>
        <dbReference type="Pfam" id="PF13485"/>
    </source>
</evidence>
<feature type="chain" id="PRO_5019525035" description="Peptidase MA-like domain-containing protein" evidence="3">
    <location>
        <begin position="33"/>
        <end position="327"/>
    </location>
</feature>
<evidence type="ECO:0000256" key="3">
    <source>
        <dbReference type="SAM" id="SignalP"/>
    </source>
</evidence>
<feature type="region of interest" description="Disordered" evidence="1">
    <location>
        <begin position="302"/>
        <end position="327"/>
    </location>
</feature>
<accession>A0A401FZY2</accession>
<evidence type="ECO:0000256" key="1">
    <source>
        <dbReference type="SAM" id="MobiDB-lite"/>
    </source>
</evidence>
<gene>
    <name evidence="5" type="ORF">DENIS_3511</name>
</gene>
<dbReference type="OrthoDB" id="240178at2"/>
<organism evidence="5 6">
    <name type="scientific">Desulfonema ishimotonii</name>
    <dbReference type="NCBI Taxonomy" id="45657"/>
    <lineage>
        <taxon>Bacteria</taxon>
        <taxon>Pseudomonadati</taxon>
        <taxon>Thermodesulfobacteriota</taxon>
        <taxon>Desulfobacteria</taxon>
        <taxon>Desulfobacterales</taxon>
        <taxon>Desulfococcaceae</taxon>
        <taxon>Desulfonema</taxon>
    </lineage>
</organism>
<sequence length="327" mass="37512">MEWTCLRRFGCKKIFLLSLAFLLLFCPATGSAGQLRQIRTNDLAVLFDIPVMKKAASEVAKIYPAVRAELSAAIGWEPGFYPTVYLVGSAETFQRMAGTHLITAFAIPKKNLIVIDHTRMNLHPITLSVTLKHELCHLLLHHHINTVRLPRWLDEGVAQWVSDGFSELTLPKKKQFLQAAVLSDDTIRLSRLSVRFPDSRDGLLLAYEESRSVVDYIVMTFGRDGLLQTLNLMRQGYETDEAIREALSVSLTDLERQWHLHLRKTGTWLLYIAVHIYEILFFMAALLTVYGFFRLTLKKQRYQDDDDDEDENDDLSQEEILPAEESR</sequence>
<reference evidence="6" key="1">
    <citation type="submission" date="2017-11" db="EMBL/GenBank/DDBJ databases">
        <authorList>
            <person name="Watanabe M."/>
            <person name="Kojima H."/>
        </authorList>
    </citation>
    <scope>NUCLEOTIDE SEQUENCE [LARGE SCALE GENOMIC DNA]</scope>
    <source>
        <strain evidence="6">Tokyo 01</strain>
    </source>
</reference>
<evidence type="ECO:0000313" key="6">
    <source>
        <dbReference type="Proteomes" id="UP000288096"/>
    </source>
</evidence>
<comment type="caution">
    <text evidence="5">The sequence shown here is derived from an EMBL/GenBank/DDBJ whole genome shotgun (WGS) entry which is preliminary data.</text>
</comment>
<keyword evidence="3" id="KW-0732">Signal</keyword>